<dbReference type="Pfam" id="PF12833">
    <property type="entry name" value="HTH_18"/>
    <property type="match status" value="1"/>
</dbReference>
<dbReference type="Gene3D" id="3.40.50.880">
    <property type="match status" value="1"/>
</dbReference>
<organism evidence="4 5">
    <name type="scientific">Aureimonas phyllosphaerae</name>
    <dbReference type="NCBI Taxonomy" id="1166078"/>
    <lineage>
        <taxon>Bacteria</taxon>
        <taxon>Pseudomonadati</taxon>
        <taxon>Pseudomonadota</taxon>
        <taxon>Alphaproteobacteria</taxon>
        <taxon>Hyphomicrobiales</taxon>
        <taxon>Aurantimonadaceae</taxon>
        <taxon>Aureimonas</taxon>
    </lineage>
</organism>
<keyword evidence="1" id="KW-0805">Transcription regulation</keyword>
<dbReference type="SMART" id="SM00342">
    <property type="entry name" value="HTH_ARAC"/>
    <property type="match status" value="1"/>
</dbReference>
<dbReference type="GO" id="GO:0043565">
    <property type="term" value="F:sequence-specific DNA binding"/>
    <property type="evidence" value="ECO:0007669"/>
    <property type="project" value="InterPro"/>
</dbReference>
<feature type="domain" description="HTH araC/xylS-type" evidence="3">
    <location>
        <begin position="218"/>
        <end position="316"/>
    </location>
</feature>
<protein>
    <submittedName>
        <fullName evidence="4">AraC family transcriptional activator FtrA</fullName>
    </submittedName>
</protein>
<reference evidence="4 5" key="1">
    <citation type="submission" date="2020-08" db="EMBL/GenBank/DDBJ databases">
        <title>Genomic Encyclopedia of Type Strains, Phase IV (KMG-IV): sequencing the most valuable type-strain genomes for metagenomic binning, comparative biology and taxonomic classification.</title>
        <authorList>
            <person name="Goeker M."/>
        </authorList>
    </citation>
    <scope>NUCLEOTIDE SEQUENCE [LARGE SCALE GENOMIC DNA]</scope>
    <source>
        <strain evidence="4 5">DSM 25024</strain>
    </source>
</reference>
<dbReference type="OrthoDB" id="9793422at2"/>
<dbReference type="GO" id="GO:0003700">
    <property type="term" value="F:DNA-binding transcription factor activity"/>
    <property type="evidence" value="ECO:0007669"/>
    <property type="project" value="InterPro"/>
</dbReference>
<evidence type="ECO:0000259" key="3">
    <source>
        <dbReference type="PROSITE" id="PS01124"/>
    </source>
</evidence>
<comment type="caution">
    <text evidence="4">The sequence shown here is derived from an EMBL/GenBank/DDBJ whole genome shotgun (WGS) entry which is preliminary data.</text>
</comment>
<dbReference type="InterPro" id="IPR029062">
    <property type="entry name" value="Class_I_gatase-like"/>
</dbReference>
<accession>A0A7W6C0G6</accession>
<dbReference type="InterPro" id="IPR009057">
    <property type="entry name" value="Homeodomain-like_sf"/>
</dbReference>
<name>A0A7W6C0G6_9HYPH</name>
<evidence type="ECO:0000256" key="2">
    <source>
        <dbReference type="ARBA" id="ARBA00023163"/>
    </source>
</evidence>
<proteinExistence type="predicted"/>
<dbReference type="Proteomes" id="UP000531216">
    <property type="component" value="Unassembled WGS sequence"/>
</dbReference>
<dbReference type="PROSITE" id="PS01124">
    <property type="entry name" value="HTH_ARAC_FAMILY_2"/>
    <property type="match status" value="1"/>
</dbReference>
<dbReference type="InterPro" id="IPR052158">
    <property type="entry name" value="INH-QAR"/>
</dbReference>
<dbReference type="NCBIfam" id="NF006902">
    <property type="entry name" value="PRK09393.1"/>
    <property type="match status" value="1"/>
</dbReference>
<dbReference type="Pfam" id="PF01965">
    <property type="entry name" value="DJ-1_PfpI"/>
    <property type="match status" value="1"/>
</dbReference>
<keyword evidence="2" id="KW-0804">Transcription</keyword>
<keyword evidence="5" id="KW-1185">Reference proteome</keyword>
<gene>
    <name evidence="4" type="ORF">GGR05_002282</name>
</gene>
<evidence type="ECO:0000313" key="4">
    <source>
        <dbReference type="EMBL" id="MBB3936132.1"/>
    </source>
</evidence>
<dbReference type="CDD" id="cd03137">
    <property type="entry name" value="GATase1_AraC_1"/>
    <property type="match status" value="1"/>
</dbReference>
<sequence>MPNTAGPLIVALLYDGLCTFEFGIVAEVFGLPRPEMGEGWYRFASAAVEAGPLRAHGGFALQPDHGIELVDAADIVVVPGWKGAGVAVPDTLAERLRAAHERGARLVSICSGAFVLAATGLLDGGTATTHWRYAEALRALHPSIAVDDASLYRSHGRIHTSAGSAAGIDLLIAIVREDFGDAAANSVARRLVMPAHRGGGQAQFLERPVPVQRSGAVAPLLDAVRADLAHPWTVERMADACRMSLRTFARRFQEAVGMPPGEWLAGERVDAAKHLLVARQHGLDEIAAATGFGTADTMRHHFARRVGISPKAYQAQFGTGALPASRIEKAGREPRSRLSR</sequence>
<dbReference type="PANTHER" id="PTHR43130:SF3">
    <property type="entry name" value="HTH-TYPE TRANSCRIPTIONAL REGULATOR RV1931C"/>
    <property type="match status" value="1"/>
</dbReference>
<evidence type="ECO:0000313" key="5">
    <source>
        <dbReference type="Proteomes" id="UP000531216"/>
    </source>
</evidence>
<dbReference type="InterPro" id="IPR002818">
    <property type="entry name" value="DJ-1/PfpI"/>
</dbReference>
<dbReference type="SUPFAM" id="SSF46689">
    <property type="entry name" value="Homeodomain-like"/>
    <property type="match status" value="2"/>
</dbReference>
<dbReference type="Gene3D" id="1.10.10.60">
    <property type="entry name" value="Homeodomain-like"/>
    <property type="match status" value="1"/>
</dbReference>
<evidence type="ECO:0000256" key="1">
    <source>
        <dbReference type="ARBA" id="ARBA00023015"/>
    </source>
</evidence>
<dbReference type="SUPFAM" id="SSF52317">
    <property type="entry name" value="Class I glutamine amidotransferase-like"/>
    <property type="match status" value="1"/>
</dbReference>
<dbReference type="InterPro" id="IPR018060">
    <property type="entry name" value="HTH_AraC"/>
</dbReference>
<dbReference type="PANTHER" id="PTHR43130">
    <property type="entry name" value="ARAC-FAMILY TRANSCRIPTIONAL REGULATOR"/>
    <property type="match status" value="1"/>
</dbReference>
<dbReference type="AlphaFoldDB" id="A0A7W6C0G6"/>
<dbReference type="EMBL" id="JACIDO010000004">
    <property type="protein sequence ID" value="MBB3936132.1"/>
    <property type="molecule type" value="Genomic_DNA"/>
</dbReference>